<feature type="transmembrane region" description="Helical" evidence="2">
    <location>
        <begin position="47"/>
        <end position="66"/>
    </location>
</feature>
<dbReference type="InterPro" id="IPR007251">
    <property type="entry name" value="Iron_permease_Fet4"/>
</dbReference>
<feature type="transmembrane region" description="Helical" evidence="2">
    <location>
        <begin position="21"/>
        <end position="41"/>
    </location>
</feature>
<proteinExistence type="predicted"/>
<gene>
    <name evidence="3" type="ORF">N8A98_12855</name>
</gene>
<sequence length="141" mass="15305">MSQKNIFTRFAGGVSHAAGKPLTFGVALLGVIVWAVSGPFFGFSETWQLVVNTSTTIITFLMVFVLQNTQNRDSEALHAKLDDLILASKAAKNAFIGAERLSEHEIKQLHQDLEQAAKGAPDDVDQPKRKSTTRAKVSPAP</sequence>
<organism evidence="3 4">
    <name type="scientific">Devosia neptuniae</name>
    <dbReference type="NCBI Taxonomy" id="191302"/>
    <lineage>
        <taxon>Bacteria</taxon>
        <taxon>Pseudomonadati</taxon>
        <taxon>Pseudomonadota</taxon>
        <taxon>Alphaproteobacteria</taxon>
        <taxon>Hyphomicrobiales</taxon>
        <taxon>Devosiaceae</taxon>
        <taxon>Devosia</taxon>
    </lineage>
</organism>
<keyword evidence="2" id="KW-0472">Membrane</keyword>
<dbReference type="RefSeq" id="WP_262171809.1">
    <property type="nucleotide sequence ID" value="NZ_CP104965.1"/>
</dbReference>
<dbReference type="Proteomes" id="UP001061862">
    <property type="component" value="Chromosome"/>
</dbReference>
<dbReference type="Pfam" id="PF04120">
    <property type="entry name" value="Iron_permease"/>
    <property type="match status" value="1"/>
</dbReference>
<accession>A0ABY6CJP8</accession>
<evidence type="ECO:0000256" key="2">
    <source>
        <dbReference type="SAM" id="Phobius"/>
    </source>
</evidence>
<evidence type="ECO:0000313" key="3">
    <source>
        <dbReference type="EMBL" id="UXN72008.1"/>
    </source>
</evidence>
<evidence type="ECO:0000313" key="4">
    <source>
        <dbReference type="Proteomes" id="UP001061862"/>
    </source>
</evidence>
<evidence type="ECO:0000256" key="1">
    <source>
        <dbReference type="SAM" id="MobiDB-lite"/>
    </source>
</evidence>
<protein>
    <submittedName>
        <fullName evidence="3">Low affinity iron permease family protein</fullName>
    </submittedName>
</protein>
<feature type="region of interest" description="Disordered" evidence="1">
    <location>
        <begin position="113"/>
        <end position="141"/>
    </location>
</feature>
<keyword evidence="4" id="KW-1185">Reference proteome</keyword>
<name>A0ABY6CJP8_9HYPH</name>
<keyword evidence="2" id="KW-1133">Transmembrane helix</keyword>
<reference evidence="3 4" key="1">
    <citation type="submission" date="2022-09" db="EMBL/GenBank/DDBJ databases">
        <title>Interaction between co-microsymbionts with complementary sets of symbiotic genes in legume-rhizobium systems.</title>
        <authorList>
            <person name="Safronova V."/>
            <person name="Sazanova A."/>
            <person name="Afonin A."/>
            <person name="Chirak E."/>
        </authorList>
    </citation>
    <scope>NUCLEOTIDE SEQUENCE [LARGE SCALE GENOMIC DNA]</scope>
    <source>
        <strain evidence="3 4">A18/4-1</strain>
    </source>
</reference>
<keyword evidence="2" id="KW-0812">Transmembrane</keyword>
<dbReference type="EMBL" id="CP104965">
    <property type="protein sequence ID" value="UXN72008.1"/>
    <property type="molecule type" value="Genomic_DNA"/>
</dbReference>